<name>A0A495XT21_9MICO</name>
<evidence type="ECO:0000313" key="10">
    <source>
        <dbReference type="EMBL" id="RKT77660.1"/>
    </source>
</evidence>
<dbReference type="PROSITE" id="PS00687">
    <property type="entry name" value="ALDEHYDE_DEHYDR_GLU"/>
    <property type="match status" value="1"/>
</dbReference>
<dbReference type="InterPro" id="IPR016160">
    <property type="entry name" value="Ald_DH_CS_CYS"/>
</dbReference>
<evidence type="ECO:0000256" key="1">
    <source>
        <dbReference type="ARBA" id="ARBA00009986"/>
    </source>
</evidence>
<sequence length="500" mass="53199">MSATTRPLGHDTGATATQGDSSGRHPVGSAGDASSAPTPPVTPTEAVRRARAVFASGVTRPVDWRLARLAELRRLLTEQEDVLCAALHDDLRKSRTEAMVTEVGFLVREVDHTRRHLAGWLRPRRVPVPLTLGGGRASVVPEPLGVVTVIAPWNYPVQLCLSPVLGALAAGNTVVLKPSELAPATSRALATLLPRYVGEGAVQVVEGGVAETTELLSRRVDHVFYTGNGTVGRVVLEAAARHLTPVTLELGGKSPAYVDPSADLAVTARRLVWGKFTNAGQTCIAPDYVLATPAVLDRLTPLLARAVEDFFGDDPRRSDDFGRIVSDRHVQRLAGLLEGQRCVTGGGVDAAERYVAPTVLADVDPASAVMAEEIFGPVLPLVAVPDLDAAIAFVVERDKPLALYVFADDPLVERRFERETSSGALAVNMPLAHVAVPDLPFGGVGASGTGSYHGRASVELFSHHKPVLRQRTRPDTAALLYPPSRSLRARLASRLMGLGR</sequence>
<dbReference type="PIRSF" id="PIRSF036492">
    <property type="entry name" value="ALDH"/>
    <property type="match status" value="1"/>
</dbReference>
<protein>
    <recommendedName>
        <fullName evidence="4">Aldehyde dehydrogenase</fullName>
    </recommendedName>
</protein>
<dbReference type="GO" id="GO:0006081">
    <property type="term" value="P:aldehyde metabolic process"/>
    <property type="evidence" value="ECO:0007669"/>
    <property type="project" value="InterPro"/>
</dbReference>
<evidence type="ECO:0000256" key="7">
    <source>
        <dbReference type="RuleBase" id="RU003345"/>
    </source>
</evidence>
<dbReference type="InterPro" id="IPR012394">
    <property type="entry name" value="Aldehyde_DH_NAD(P)"/>
</dbReference>
<evidence type="ECO:0000259" key="9">
    <source>
        <dbReference type="Pfam" id="PF00171"/>
    </source>
</evidence>
<gene>
    <name evidence="10" type="ORF">DFJ68_1084</name>
</gene>
<dbReference type="GO" id="GO:0005737">
    <property type="term" value="C:cytoplasm"/>
    <property type="evidence" value="ECO:0007669"/>
    <property type="project" value="TreeGrafter"/>
</dbReference>
<feature type="active site" evidence="5 6">
    <location>
        <position position="249"/>
    </location>
</feature>
<dbReference type="InterPro" id="IPR016163">
    <property type="entry name" value="Ald_DH_C"/>
</dbReference>
<dbReference type="AlphaFoldDB" id="A0A495XT21"/>
<dbReference type="SUPFAM" id="SSF53720">
    <property type="entry name" value="ALDH-like"/>
    <property type="match status" value="1"/>
</dbReference>
<organism evidence="10 11">
    <name type="scientific">Terracoccus luteus</name>
    <dbReference type="NCBI Taxonomy" id="53356"/>
    <lineage>
        <taxon>Bacteria</taxon>
        <taxon>Bacillati</taxon>
        <taxon>Actinomycetota</taxon>
        <taxon>Actinomycetes</taxon>
        <taxon>Micrococcales</taxon>
        <taxon>Intrasporangiaceae</taxon>
        <taxon>Terracoccus</taxon>
    </lineage>
</organism>
<dbReference type="InterPro" id="IPR016162">
    <property type="entry name" value="Ald_DH_N"/>
</dbReference>
<dbReference type="CDD" id="cd07087">
    <property type="entry name" value="ALDH_F3-13-14_CALDH-like"/>
    <property type="match status" value="1"/>
</dbReference>
<evidence type="ECO:0000256" key="2">
    <source>
        <dbReference type="ARBA" id="ARBA00023002"/>
    </source>
</evidence>
<dbReference type="GO" id="GO:0004029">
    <property type="term" value="F:aldehyde dehydrogenase (NAD+) activity"/>
    <property type="evidence" value="ECO:0007669"/>
    <property type="project" value="TreeGrafter"/>
</dbReference>
<evidence type="ECO:0000256" key="4">
    <source>
        <dbReference type="PIRNR" id="PIRNR036492"/>
    </source>
</evidence>
<keyword evidence="11" id="KW-1185">Reference proteome</keyword>
<evidence type="ECO:0000256" key="3">
    <source>
        <dbReference type="ARBA" id="ARBA00023027"/>
    </source>
</evidence>
<dbReference type="PANTHER" id="PTHR43570">
    <property type="entry name" value="ALDEHYDE DEHYDROGENASE"/>
    <property type="match status" value="1"/>
</dbReference>
<evidence type="ECO:0000256" key="5">
    <source>
        <dbReference type="PIRSR" id="PIRSR036492-1"/>
    </source>
</evidence>
<evidence type="ECO:0000256" key="8">
    <source>
        <dbReference type="SAM" id="MobiDB-lite"/>
    </source>
</evidence>
<dbReference type="FunFam" id="3.40.605.10:FF:000004">
    <property type="entry name" value="Aldehyde dehydrogenase"/>
    <property type="match status" value="1"/>
</dbReference>
<dbReference type="Pfam" id="PF00171">
    <property type="entry name" value="Aldedh"/>
    <property type="match status" value="1"/>
</dbReference>
<comment type="similarity">
    <text evidence="1 4 7">Belongs to the aldehyde dehydrogenase family.</text>
</comment>
<reference evidence="10 11" key="1">
    <citation type="submission" date="2018-10" db="EMBL/GenBank/DDBJ databases">
        <title>Sequencing the genomes of 1000 actinobacteria strains.</title>
        <authorList>
            <person name="Klenk H.-P."/>
        </authorList>
    </citation>
    <scope>NUCLEOTIDE SEQUENCE [LARGE SCALE GENOMIC DNA]</scope>
    <source>
        <strain evidence="10 11">DSM 44267</strain>
    </source>
</reference>
<feature type="domain" description="Aldehyde dehydrogenase" evidence="9">
    <location>
        <begin position="45"/>
        <end position="465"/>
    </location>
</feature>
<dbReference type="FunFam" id="3.40.309.10:FF:000003">
    <property type="entry name" value="Aldehyde dehydrogenase"/>
    <property type="match status" value="1"/>
</dbReference>
<dbReference type="InterPro" id="IPR029510">
    <property type="entry name" value="Ald_DH_CS_GLU"/>
</dbReference>
<evidence type="ECO:0000256" key="6">
    <source>
        <dbReference type="PROSITE-ProRule" id="PRU10007"/>
    </source>
</evidence>
<feature type="region of interest" description="Disordered" evidence="8">
    <location>
        <begin position="1"/>
        <end position="44"/>
    </location>
</feature>
<dbReference type="RefSeq" id="WP_121031658.1">
    <property type="nucleotide sequence ID" value="NZ_RBXT01000001.1"/>
</dbReference>
<proteinExistence type="inferred from homology"/>
<evidence type="ECO:0000313" key="11">
    <source>
        <dbReference type="Proteomes" id="UP000278440"/>
    </source>
</evidence>
<keyword evidence="3" id="KW-0520">NAD</keyword>
<accession>A0A495XT21</accession>
<dbReference type="Gene3D" id="3.40.605.10">
    <property type="entry name" value="Aldehyde Dehydrogenase, Chain A, domain 1"/>
    <property type="match status" value="1"/>
</dbReference>
<dbReference type="PANTHER" id="PTHR43570:SF16">
    <property type="entry name" value="ALDEHYDE DEHYDROGENASE TYPE III, ISOFORM Q"/>
    <property type="match status" value="1"/>
</dbReference>
<feature type="active site" evidence="5">
    <location>
        <position position="283"/>
    </location>
</feature>
<comment type="caution">
    <text evidence="10">The sequence shown here is derived from an EMBL/GenBank/DDBJ whole genome shotgun (WGS) entry which is preliminary data.</text>
</comment>
<dbReference type="Proteomes" id="UP000278440">
    <property type="component" value="Unassembled WGS sequence"/>
</dbReference>
<dbReference type="InterPro" id="IPR015590">
    <property type="entry name" value="Aldehyde_DH_dom"/>
</dbReference>
<keyword evidence="2 4" id="KW-0560">Oxidoreductase</keyword>
<dbReference type="EMBL" id="RBXT01000001">
    <property type="protein sequence ID" value="RKT77660.1"/>
    <property type="molecule type" value="Genomic_DNA"/>
</dbReference>
<dbReference type="PROSITE" id="PS00070">
    <property type="entry name" value="ALDEHYDE_DEHYDR_CYS"/>
    <property type="match status" value="1"/>
</dbReference>
<dbReference type="InterPro" id="IPR016161">
    <property type="entry name" value="Ald_DH/histidinol_DH"/>
</dbReference>
<dbReference type="OrthoDB" id="6882680at2"/>
<dbReference type="Gene3D" id="3.40.309.10">
    <property type="entry name" value="Aldehyde Dehydrogenase, Chain A, domain 2"/>
    <property type="match status" value="1"/>
</dbReference>